<evidence type="ECO:0000256" key="1">
    <source>
        <dbReference type="ARBA" id="ARBA00010364"/>
    </source>
</evidence>
<feature type="region of interest" description="Disordered" evidence="2">
    <location>
        <begin position="24"/>
        <end position="49"/>
    </location>
</feature>
<dbReference type="InterPro" id="IPR036591">
    <property type="entry name" value="YggU-like_sf"/>
</dbReference>
<dbReference type="SUPFAM" id="SSF69786">
    <property type="entry name" value="YggU-like"/>
    <property type="match status" value="1"/>
</dbReference>
<dbReference type="OrthoDB" id="244097at2759"/>
<dbReference type="PANTHER" id="PTHR13420:SF7">
    <property type="entry name" value="UPF0235 PROTEIN C15ORF40"/>
    <property type="match status" value="1"/>
</dbReference>
<dbReference type="STRING" id="195883.A0A482X2Z0"/>
<keyword evidence="4" id="KW-1185">Reference proteome</keyword>
<feature type="compositionally biased region" description="Basic and acidic residues" evidence="2">
    <location>
        <begin position="30"/>
        <end position="49"/>
    </location>
</feature>
<dbReference type="Pfam" id="PF02594">
    <property type="entry name" value="DUF167"/>
    <property type="match status" value="1"/>
</dbReference>
<feature type="region of interest" description="Disordered" evidence="2">
    <location>
        <begin position="61"/>
        <end position="81"/>
    </location>
</feature>
<dbReference type="InParanoid" id="A0A482X2Z0"/>
<dbReference type="InterPro" id="IPR003746">
    <property type="entry name" value="DUF167"/>
</dbReference>
<evidence type="ECO:0000313" key="4">
    <source>
        <dbReference type="Proteomes" id="UP000291343"/>
    </source>
</evidence>
<dbReference type="EMBL" id="QKKF02019521">
    <property type="protein sequence ID" value="RZF39898.1"/>
    <property type="molecule type" value="Genomic_DNA"/>
</dbReference>
<comment type="similarity">
    <text evidence="1">Belongs to the UPF0235 family.</text>
</comment>
<sequence>MKLCWLMIRSRLLIFPSLLKMPKKNAKSKVSADADKPDGKSIKAEPVDSDKDGNILIHVHAKPGSKQNMIQGSETSSDDQPRLAVKIAARAVEGQANTELVEYLAEVLSVRKSDFTIVRGQKSREKTVSLSPKTLTLEAARKKIDEEIARTKDAE</sequence>
<evidence type="ECO:0000256" key="2">
    <source>
        <dbReference type="SAM" id="MobiDB-lite"/>
    </source>
</evidence>
<dbReference type="NCBIfam" id="TIGR00251">
    <property type="entry name" value="DUF167 family protein"/>
    <property type="match status" value="1"/>
</dbReference>
<gene>
    <name evidence="3" type="ORF">LSTR_LSTR010526</name>
</gene>
<dbReference type="Gene3D" id="3.30.1200.10">
    <property type="entry name" value="YggU-like"/>
    <property type="match status" value="1"/>
</dbReference>
<feature type="compositionally biased region" description="Polar residues" evidence="2">
    <location>
        <begin position="65"/>
        <end position="75"/>
    </location>
</feature>
<dbReference type="AlphaFoldDB" id="A0A482X2Z0"/>
<reference evidence="3 4" key="1">
    <citation type="journal article" date="2017" name="Gigascience">
        <title>Genome sequence of the small brown planthopper, Laodelphax striatellus.</title>
        <authorList>
            <person name="Zhu J."/>
            <person name="Jiang F."/>
            <person name="Wang X."/>
            <person name="Yang P."/>
            <person name="Bao Y."/>
            <person name="Zhao W."/>
            <person name="Wang W."/>
            <person name="Lu H."/>
            <person name="Wang Q."/>
            <person name="Cui N."/>
            <person name="Li J."/>
            <person name="Chen X."/>
            <person name="Luo L."/>
            <person name="Yu J."/>
            <person name="Kang L."/>
            <person name="Cui F."/>
        </authorList>
    </citation>
    <scope>NUCLEOTIDE SEQUENCE [LARGE SCALE GENOMIC DNA]</scope>
    <source>
        <strain evidence="3">Lst14</strain>
    </source>
</reference>
<dbReference type="HAMAP" id="MF_00634">
    <property type="entry name" value="UPF0235"/>
    <property type="match status" value="1"/>
</dbReference>
<accession>A0A482X2Z0</accession>
<dbReference type="GO" id="GO:0005737">
    <property type="term" value="C:cytoplasm"/>
    <property type="evidence" value="ECO:0007669"/>
    <property type="project" value="TreeGrafter"/>
</dbReference>
<protein>
    <submittedName>
        <fullName evidence="3">Uncharacterized protein</fullName>
    </submittedName>
</protein>
<dbReference type="FunCoup" id="A0A482X2Z0">
    <property type="interactions" value="682"/>
</dbReference>
<name>A0A482X2Z0_LAOST</name>
<dbReference type="Proteomes" id="UP000291343">
    <property type="component" value="Unassembled WGS sequence"/>
</dbReference>
<dbReference type="SMR" id="A0A482X2Z0"/>
<dbReference type="SMART" id="SM01152">
    <property type="entry name" value="DUF167"/>
    <property type="match status" value="1"/>
</dbReference>
<proteinExistence type="inferred from homology"/>
<organism evidence="3 4">
    <name type="scientific">Laodelphax striatellus</name>
    <name type="common">Small brown planthopper</name>
    <name type="synonym">Delphax striatella</name>
    <dbReference type="NCBI Taxonomy" id="195883"/>
    <lineage>
        <taxon>Eukaryota</taxon>
        <taxon>Metazoa</taxon>
        <taxon>Ecdysozoa</taxon>
        <taxon>Arthropoda</taxon>
        <taxon>Hexapoda</taxon>
        <taxon>Insecta</taxon>
        <taxon>Pterygota</taxon>
        <taxon>Neoptera</taxon>
        <taxon>Paraneoptera</taxon>
        <taxon>Hemiptera</taxon>
        <taxon>Auchenorrhyncha</taxon>
        <taxon>Fulgoroidea</taxon>
        <taxon>Delphacidae</taxon>
        <taxon>Criomorphinae</taxon>
        <taxon>Laodelphax</taxon>
    </lineage>
</organism>
<dbReference type="PANTHER" id="PTHR13420">
    <property type="entry name" value="UPF0235 PROTEIN C15ORF40"/>
    <property type="match status" value="1"/>
</dbReference>
<evidence type="ECO:0000313" key="3">
    <source>
        <dbReference type="EMBL" id="RZF39898.1"/>
    </source>
</evidence>
<comment type="caution">
    <text evidence="3">The sequence shown here is derived from an EMBL/GenBank/DDBJ whole genome shotgun (WGS) entry which is preliminary data.</text>
</comment>